<protein>
    <recommendedName>
        <fullName evidence="6">Gnk2-homologous domain-containing protein</fullName>
    </recommendedName>
</protein>
<dbReference type="OrthoDB" id="878372at2759"/>
<dbReference type="STRING" id="429701.A0A2G9GFE6"/>
<evidence type="ECO:0000256" key="1">
    <source>
        <dbReference type="ARBA" id="ARBA00022729"/>
    </source>
</evidence>
<reference evidence="8" key="1">
    <citation type="journal article" date="2018" name="Gigascience">
        <title>Genome assembly of the Pink Ipe (Handroanthus impetiginosus, Bignoniaceae), a highly valued, ecologically keystone Neotropical timber forest tree.</title>
        <authorList>
            <person name="Silva-Junior O.B."/>
            <person name="Grattapaglia D."/>
            <person name="Novaes E."/>
            <person name="Collevatti R.G."/>
        </authorList>
    </citation>
    <scope>NUCLEOTIDE SEQUENCE [LARGE SCALE GENOMIC DNA]</scope>
    <source>
        <strain evidence="8">cv. UFG-1</strain>
    </source>
</reference>
<keyword evidence="8" id="KW-1185">Reference proteome</keyword>
<feature type="region of interest" description="Disordered" evidence="3">
    <location>
        <begin position="307"/>
        <end position="332"/>
    </location>
</feature>
<dbReference type="PANTHER" id="PTHR32099">
    <property type="entry name" value="CYSTEINE-RICH REPEAT SECRETORY PROTEIN"/>
    <property type="match status" value="1"/>
</dbReference>
<feature type="domain" description="Gnk2-homologous" evidence="6">
    <location>
        <begin position="29"/>
        <end position="127"/>
    </location>
</feature>
<dbReference type="EMBL" id="NKXS01005302">
    <property type="protein sequence ID" value="PIN04018.1"/>
    <property type="molecule type" value="Genomic_DNA"/>
</dbReference>
<gene>
    <name evidence="7" type="ORF">CDL12_23451</name>
</gene>
<keyword evidence="1 5" id="KW-0732">Signal</keyword>
<keyword evidence="2" id="KW-0677">Repeat</keyword>
<evidence type="ECO:0000313" key="8">
    <source>
        <dbReference type="Proteomes" id="UP000231279"/>
    </source>
</evidence>
<dbReference type="PANTHER" id="PTHR32099:SF51">
    <property type="entry name" value="CYSTEINE-RICH RECEPTOR-LIKE PROTEIN KINASE 25 ISOFORM X1"/>
    <property type="match status" value="1"/>
</dbReference>
<feature type="transmembrane region" description="Helical" evidence="4">
    <location>
        <begin position="277"/>
        <end position="299"/>
    </location>
</feature>
<dbReference type="InterPro" id="IPR002902">
    <property type="entry name" value="GNK2"/>
</dbReference>
<evidence type="ECO:0000256" key="5">
    <source>
        <dbReference type="SAM" id="SignalP"/>
    </source>
</evidence>
<evidence type="ECO:0000313" key="7">
    <source>
        <dbReference type="EMBL" id="PIN04018.1"/>
    </source>
</evidence>
<dbReference type="PROSITE" id="PS51473">
    <property type="entry name" value="GNK2"/>
    <property type="match status" value="2"/>
</dbReference>
<evidence type="ECO:0000256" key="3">
    <source>
        <dbReference type="SAM" id="MobiDB-lite"/>
    </source>
</evidence>
<dbReference type="Pfam" id="PF01657">
    <property type="entry name" value="Stress-antifung"/>
    <property type="match status" value="2"/>
</dbReference>
<organism evidence="7 8">
    <name type="scientific">Handroanthus impetiginosus</name>
    <dbReference type="NCBI Taxonomy" id="429701"/>
    <lineage>
        <taxon>Eukaryota</taxon>
        <taxon>Viridiplantae</taxon>
        <taxon>Streptophyta</taxon>
        <taxon>Embryophyta</taxon>
        <taxon>Tracheophyta</taxon>
        <taxon>Spermatophyta</taxon>
        <taxon>Magnoliopsida</taxon>
        <taxon>eudicotyledons</taxon>
        <taxon>Gunneridae</taxon>
        <taxon>Pentapetalae</taxon>
        <taxon>asterids</taxon>
        <taxon>lamiids</taxon>
        <taxon>Lamiales</taxon>
        <taxon>Bignoniaceae</taxon>
        <taxon>Crescentiina</taxon>
        <taxon>Tabebuia alliance</taxon>
        <taxon>Handroanthus</taxon>
    </lineage>
</organism>
<evidence type="ECO:0000256" key="4">
    <source>
        <dbReference type="SAM" id="Phobius"/>
    </source>
</evidence>
<feature type="signal peptide" evidence="5">
    <location>
        <begin position="1"/>
        <end position="27"/>
    </location>
</feature>
<proteinExistence type="predicted"/>
<evidence type="ECO:0000259" key="6">
    <source>
        <dbReference type="PROSITE" id="PS51473"/>
    </source>
</evidence>
<dbReference type="InterPro" id="IPR038408">
    <property type="entry name" value="GNK2_sf"/>
</dbReference>
<evidence type="ECO:0000256" key="2">
    <source>
        <dbReference type="ARBA" id="ARBA00022737"/>
    </source>
</evidence>
<dbReference type="Gene3D" id="3.30.430.20">
    <property type="entry name" value="Gnk2 domain, C-X8-C-X2-C motif"/>
    <property type="match status" value="2"/>
</dbReference>
<comment type="caution">
    <text evidence="7">The sequence shown here is derived from an EMBL/GenBank/DDBJ whole genome shotgun (WGS) entry which is preliminary data.</text>
</comment>
<feature type="chain" id="PRO_5013708405" description="Gnk2-homologous domain-containing protein" evidence="5">
    <location>
        <begin position="28"/>
        <end position="332"/>
    </location>
</feature>
<feature type="domain" description="Gnk2-homologous" evidence="6">
    <location>
        <begin position="133"/>
        <end position="240"/>
    </location>
</feature>
<sequence length="332" mass="37436">MNPPPRYPLVTFIFLVILTTHFGSVTSQSDDAYICLNNGNYTRESSYRADLNSLLRSLSSNVGNSGFYNTSVGQVNAIVLCRGDIQLHQCRSCIDHVTDDMLQLCPNQMQAIRWSELCMLRYSDEFIFGNMSTSPAVMRWNDQNNVTSDVDGYKRVRRKLMGDLFRKAANGSAMQKVAADMAPFGYNKIFALVQCTPDLSAVDCYYCLASAINAYGRDNTRAGLTIYTPSCYLRYESAPFYNKTRLLEPVEPVEPPSSGKNDDNTTRNLDDNTTRNLIIIVIATVMGLILALCVGIFTIRRLKRKTKGNPDRKIGKWSRNSSQKIIQKFRSR</sequence>
<dbReference type="AlphaFoldDB" id="A0A2G9GFE6"/>
<dbReference type="CDD" id="cd23509">
    <property type="entry name" value="Gnk2-like"/>
    <property type="match status" value="2"/>
</dbReference>
<keyword evidence="4" id="KW-0472">Membrane</keyword>
<keyword evidence="4" id="KW-0812">Transmembrane</keyword>
<dbReference type="Proteomes" id="UP000231279">
    <property type="component" value="Unassembled WGS sequence"/>
</dbReference>
<name>A0A2G9GFE6_9LAMI</name>
<accession>A0A2G9GFE6</accession>
<keyword evidence="4" id="KW-1133">Transmembrane helix</keyword>